<organism evidence="2">
    <name type="scientific">Anopheles marajoara</name>
    <dbReference type="NCBI Taxonomy" id="58244"/>
    <lineage>
        <taxon>Eukaryota</taxon>
        <taxon>Metazoa</taxon>
        <taxon>Ecdysozoa</taxon>
        <taxon>Arthropoda</taxon>
        <taxon>Hexapoda</taxon>
        <taxon>Insecta</taxon>
        <taxon>Pterygota</taxon>
        <taxon>Neoptera</taxon>
        <taxon>Endopterygota</taxon>
        <taxon>Diptera</taxon>
        <taxon>Nematocera</taxon>
        <taxon>Culicoidea</taxon>
        <taxon>Culicidae</taxon>
        <taxon>Anophelinae</taxon>
        <taxon>Anopheles</taxon>
    </lineage>
</organism>
<dbReference type="EMBL" id="GGFJ01011849">
    <property type="protein sequence ID" value="MBW60990.1"/>
    <property type="molecule type" value="Transcribed_RNA"/>
</dbReference>
<reference evidence="2" key="1">
    <citation type="submission" date="2018-01" db="EMBL/GenBank/DDBJ databases">
        <title>An insight into the sialome of Amazonian anophelines.</title>
        <authorList>
            <person name="Ribeiro J.M."/>
            <person name="Scarpassa V."/>
            <person name="Calvo E."/>
        </authorList>
    </citation>
    <scope>NUCLEOTIDE SEQUENCE</scope>
    <source>
        <tissue evidence="2">Salivary glands</tissue>
    </source>
</reference>
<protein>
    <submittedName>
        <fullName evidence="2">Putative secreted protein</fullName>
    </submittedName>
</protein>
<dbReference type="AlphaFoldDB" id="A0A2M4C6Q5"/>
<sequence length="137" mass="15683">MAIRREQLDRPQKAKSYAMLLLLLMLQCRAMPAISHGGLGGRLKCHRLAIALWWNRRRLPGTRPRPARNHRGSAGMEQWIQWQEIVQYWNVKRKQAGCYYSLPINRRSNGAIPLASALHGGSSAQKMLLLVVCLSRR</sequence>
<accession>A0A2M4C6Q5</accession>
<feature type="signal peptide" evidence="1">
    <location>
        <begin position="1"/>
        <end position="30"/>
    </location>
</feature>
<keyword evidence="1" id="KW-0732">Signal</keyword>
<evidence type="ECO:0000256" key="1">
    <source>
        <dbReference type="SAM" id="SignalP"/>
    </source>
</evidence>
<proteinExistence type="predicted"/>
<name>A0A2M4C6Q5_9DIPT</name>
<evidence type="ECO:0000313" key="2">
    <source>
        <dbReference type="EMBL" id="MBW60990.1"/>
    </source>
</evidence>
<feature type="chain" id="PRO_5014656390" evidence="1">
    <location>
        <begin position="31"/>
        <end position="137"/>
    </location>
</feature>